<evidence type="ECO:0000313" key="4">
    <source>
        <dbReference type="EMBL" id="RCK80887.1"/>
    </source>
</evidence>
<dbReference type="Gene3D" id="3.40.1190.20">
    <property type="match status" value="1"/>
</dbReference>
<dbReference type="GO" id="GO:0016301">
    <property type="term" value="F:kinase activity"/>
    <property type="evidence" value="ECO:0007669"/>
    <property type="project" value="UniProtKB-KW"/>
</dbReference>
<name>A0A367ZSR6_9BACT</name>
<proteinExistence type="predicted"/>
<keyword evidence="2 4" id="KW-0418">Kinase</keyword>
<evidence type="ECO:0000313" key="5">
    <source>
        <dbReference type="Proteomes" id="UP000252355"/>
    </source>
</evidence>
<organism evidence="4 5">
    <name type="scientific">Candidatus Ozemobacter sibiricus</name>
    <dbReference type="NCBI Taxonomy" id="2268124"/>
    <lineage>
        <taxon>Bacteria</taxon>
        <taxon>Candidatus Ozemobacteria</taxon>
        <taxon>Candidatus Ozemobacterales</taxon>
        <taxon>Candidatus Ozemobacteraceae</taxon>
        <taxon>Candidatus Ozemobacter</taxon>
    </lineage>
</organism>
<evidence type="ECO:0000259" key="3">
    <source>
        <dbReference type="Pfam" id="PF00294"/>
    </source>
</evidence>
<dbReference type="InterPro" id="IPR029056">
    <property type="entry name" value="Ribokinase-like"/>
</dbReference>
<evidence type="ECO:0000256" key="2">
    <source>
        <dbReference type="ARBA" id="ARBA00022777"/>
    </source>
</evidence>
<dbReference type="Pfam" id="PF00294">
    <property type="entry name" value="PfkB"/>
    <property type="match status" value="1"/>
</dbReference>
<dbReference type="PANTHER" id="PTHR10584:SF166">
    <property type="entry name" value="RIBOKINASE"/>
    <property type="match status" value="1"/>
</dbReference>
<protein>
    <submittedName>
        <fullName evidence="4">Ribokinase</fullName>
    </submittedName>
</protein>
<gene>
    <name evidence="4" type="ORF">OZSIB_2775</name>
</gene>
<dbReference type="Proteomes" id="UP000252355">
    <property type="component" value="Unassembled WGS sequence"/>
</dbReference>
<dbReference type="AlphaFoldDB" id="A0A367ZSR6"/>
<accession>A0A367ZSR6</accession>
<keyword evidence="1" id="KW-0808">Transferase</keyword>
<evidence type="ECO:0000256" key="1">
    <source>
        <dbReference type="ARBA" id="ARBA00022679"/>
    </source>
</evidence>
<dbReference type="SUPFAM" id="SSF53613">
    <property type="entry name" value="Ribokinase-like"/>
    <property type="match status" value="1"/>
</dbReference>
<dbReference type="InterPro" id="IPR011611">
    <property type="entry name" value="PfkB_dom"/>
</dbReference>
<reference evidence="4 5" key="1">
    <citation type="submission" date="2018-05" db="EMBL/GenBank/DDBJ databases">
        <title>A metagenomic window into the 2 km-deep terrestrial subsurface aquifer revealed taxonomically and functionally diverse microbial community comprising novel uncultured bacterial lineages.</title>
        <authorList>
            <person name="Kadnikov V.V."/>
            <person name="Mardanov A.V."/>
            <person name="Beletsky A.V."/>
            <person name="Banks D."/>
            <person name="Pimenov N.V."/>
            <person name="Frank Y.A."/>
            <person name="Karnachuk O.V."/>
            <person name="Ravin N.V."/>
        </authorList>
    </citation>
    <scope>NUCLEOTIDE SEQUENCE [LARGE SCALE GENOMIC DNA]</scope>
    <source>
        <strain evidence="4">BY5</strain>
    </source>
</reference>
<dbReference type="PANTHER" id="PTHR10584">
    <property type="entry name" value="SUGAR KINASE"/>
    <property type="match status" value="1"/>
</dbReference>
<sequence>MAGIVVCGLINYETTLRIGGFPLEYNPVNYPFHGIASSVSGVGFNVATALARLGNDVRFLSFLGDDPLGRHMRERLRDHRLADQVVEVRKMASPQSVILYDPAGRRQIHVDLKSVQELAYPVDRFLAAAQGCTAAALCNINFSRPLLREARRLGLLVATDVHAISSLEDEYNRDYMQSADLLFLSHEGLPCSPEEAARLILGTFATPRLVVIGLGHDGAVLGRRDDGSIRRFPAAPPPRVTNTIGAGDALFSSFLHWYLRDGDPDRALIRAQVFASLKIAGAGGADALPTEAEVEARLETLAGLNCRLTP</sequence>
<comment type="caution">
    <text evidence="4">The sequence shown here is derived from an EMBL/GenBank/DDBJ whole genome shotgun (WGS) entry which is preliminary data.</text>
</comment>
<feature type="domain" description="Carbohydrate kinase PfkB" evidence="3">
    <location>
        <begin position="3"/>
        <end position="290"/>
    </location>
</feature>
<dbReference type="EMBL" id="QOQW01000004">
    <property type="protein sequence ID" value="RCK80887.1"/>
    <property type="molecule type" value="Genomic_DNA"/>
</dbReference>